<dbReference type="GO" id="GO:0016740">
    <property type="term" value="F:transferase activity"/>
    <property type="evidence" value="ECO:0007669"/>
    <property type="project" value="UniProtKB-KW"/>
</dbReference>
<dbReference type="SUPFAM" id="SSF53756">
    <property type="entry name" value="UDP-Glycosyltransferase/glycogen phosphorylase"/>
    <property type="match status" value="1"/>
</dbReference>
<reference evidence="1 2" key="1">
    <citation type="submission" date="2014-09" db="EMBL/GenBank/DDBJ databases">
        <title>Sporocytophaga myxococcoides PG-01 genome sequencing.</title>
        <authorList>
            <person name="Liu L."/>
            <person name="Gao P.J."/>
            <person name="Chen G.J."/>
            <person name="Wang L.S."/>
        </authorList>
    </citation>
    <scope>NUCLEOTIDE SEQUENCE [LARGE SCALE GENOMIC DNA]</scope>
    <source>
        <strain evidence="1 2">PG-01</strain>
    </source>
</reference>
<accession>A0A098LAR2</accession>
<dbReference type="AlphaFoldDB" id="A0A098LAR2"/>
<keyword evidence="2" id="KW-1185">Reference proteome</keyword>
<dbReference type="Pfam" id="PF13692">
    <property type="entry name" value="Glyco_trans_1_4"/>
    <property type="match status" value="1"/>
</dbReference>
<evidence type="ECO:0000313" key="1">
    <source>
        <dbReference type="EMBL" id="GAL84056.1"/>
    </source>
</evidence>
<protein>
    <submittedName>
        <fullName evidence="1">Group 1 glycosyl transferase</fullName>
    </submittedName>
</protein>
<dbReference type="PANTHER" id="PTHR12526">
    <property type="entry name" value="GLYCOSYLTRANSFERASE"/>
    <property type="match status" value="1"/>
</dbReference>
<evidence type="ECO:0000313" key="2">
    <source>
        <dbReference type="Proteomes" id="UP000030185"/>
    </source>
</evidence>
<dbReference type="CDD" id="cd03801">
    <property type="entry name" value="GT4_PimA-like"/>
    <property type="match status" value="1"/>
</dbReference>
<comment type="caution">
    <text evidence="1">The sequence shown here is derived from an EMBL/GenBank/DDBJ whole genome shotgun (WGS) entry which is preliminary data.</text>
</comment>
<dbReference type="Proteomes" id="UP000030185">
    <property type="component" value="Unassembled WGS sequence"/>
</dbReference>
<sequence>METGGIESHILEFCHKISESGIKIDLVVPNFKMTLDNELKLKKVCNSVYISRNREGWKRYLWLLMIALVIGMKRYNALYTNGQGESIGFFEKFIRFKNRWIHHHHTSGDTHDMDTWGGNYWKSLMAANEVIACSNRNAESLNKILNRDVKSIPCFSRQIVISQKEGRTSGNVSLGYFGRLIPEKGIDTICRLSEDPELKNIEFHIWGEGVAYPPGSFYNFPSVKYHGKFYSLEELKNAISSLDGFLLLSTHSEGLPISLLEVMSAGLPWLATNRGGIPDIACDPVSTRVIAATPTYEEVKLAVLNLAEDIRSGKISRETQMHLYNTKFSSSALTSQWRMILNLEE</sequence>
<dbReference type="Gene3D" id="3.40.50.2000">
    <property type="entry name" value="Glycogen Phosphorylase B"/>
    <property type="match status" value="2"/>
</dbReference>
<dbReference type="eggNOG" id="COG0438">
    <property type="taxonomic scope" value="Bacteria"/>
</dbReference>
<keyword evidence="1" id="KW-0808">Transferase</keyword>
<organism evidence="1 2">
    <name type="scientific">Sporocytophaga myxococcoides</name>
    <dbReference type="NCBI Taxonomy" id="153721"/>
    <lineage>
        <taxon>Bacteria</taxon>
        <taxon>Pseudomonadati</taxon>
        <taxon>Bacteroidota</taxon>
        <taxon>Cytophagia</taxon>
        <taxon>Cytophagales</taxon>
        <taxon>Cytophagaceae</taxon>
        <taxon>Sporocytophaga</taxon>
    </lineage>
</organism>
<dbReference type="EMBL" id="BBLT01000002">
    <property type="protein sequence ID" value="GAL84056.1"/>
    <property type="molecule type" value="Genomic_DNA"/>
</dbReference>
<gene>
    <name evidence="1" type="ORF">MYP_1284</name>
</gene>
<dbReference type="STRING" id="153721.MYP_1284"/>
<proteinExistence type="predicted"/>
<name>A0A098LAR2_9BACT</name>